<dbReference type="EMBL" id="VFOF01000006">
    <property type="protein sequence ID" value="TQL14979.1"/>
    <property type="molecule type" value="Genomic_DNA"/>
</dbReference>
<comment type="caution">
    <text evidence="3">The sequence shown here is derived from an EMBL/GenBank/DDBJ whole genome shotgun (WGS) entry which is preliminary data.</text>
</comment>
<dbReference type="InterPro" id="IPR027417">
    <property type="entry name" value="P-loop_NTPase"/>
</dbReference>
<dbReference type="InterPro" id="IPR026866">
    <property type="entry name" value="CR006_AAA"/>
</dbReference>
<dbReference type="PANTHER" id="PTHR32182">
    <property type="entry name" value="DNA REPLICATION AND REPAIR PROTEIN RECF"/>
    <property type="match status" value="1"/>
</dbReference>
<evidence type="ECO:0000313" key="4">
    <source>
        <dbReference type="Proteomes" id="UP000316887"/>
    </source>
</evidence>
<proteinExistence type="predicted"/>
<reference evidence="3 4" key="1">
    <citation type="submission" date="2019-06" db="EMBL/GenBank/DDBJ databases">
        <title>Genome sequencing of Zymomonas mobilis strains for genetic engineering and biofuel applications.</title>
        <authorList>
            <person name="Teravest M."/>
        </authorList>
    </citation>
    <scope>NUCLEOTIDE SEQUENCE [LARGE SCALE GENOMIC DNA]</scope>
    <source>
        <strain evidence="3 4">AN0101</strain>
    </source>
</reference>
<dbReference type="Gene3D" id="3.40.50.300">
    <property type="entry name" value="P-loop containing nucleotide triphosphate hydrolases"/>
    <property type="match status" value="1"/>
</dbReference>
<organism evidence="3 4">
    <name type="scientific">Zymomonas mobilis</name>
    <dbReference type="NCBI Taxonomy" id="542"/>
    <lineage>
        <taxon>Bacteria</taxon>
        <taxon>Pseudomonadati</taxon>
        <taxon>Pseudomonadota</taxon>
        <taxon>Alphaproteobacteria</taxon>
        <taxon>Sphingomonadales</taxon>
        <taxon>Zymomonadaceae</taxon>
        <taxon>Zymomonas</taxon>
    </lineage>
</organism>
<dbReference type="SUPFAM" id="SSF52540">
    <property type="entry name" value="P-loop containing nucleoside triphosphate hydrolases"/>
    <property type="match status" value="1"/>
</dbReference>
<dbReference type="GO" id="GO:0006302">
    <property type="term" value="P:double-strand break repair"/>
    <property type="evidence" value="ECO:0007669"/>
    <property type="project" value="TreeGrafter"/>
</dbReference>
<feature type="coiled-coil region" evidence="1">
    <location>
        <begin position="344"/>
        <end position="371"/>
    </location>
</feature>
<feature type="non-terminal residue" evidence="3">
    <location>
        <position position="706"/>
    </location>
</feature>
<name>A0A542VUI8_ZYMMB</name>
<evidence type="ECO:0000256" key="1">
    <source>
        <dbReference type="SAM" id="Coils"/>
    </source>
</evidence>
<dbReference type="OrthoDB" id="9789562at2"/>
<dbReference type="GO" id="GO:0000731">
    <property type="term" value="P:DNA synthesis involved in DNA repair"/>
    <property type="evidence" value="ECO:0007669"/>
    <property type="project" value="TreeGrafter"/>
</dbReference>
<dbReference type="AlphaFoldDB" id="A0A542VUI8"/>
<dbReference type="PANTHER" id="PTHR32182:SF0">
    <property type="entry name" value="DNA REPLICATION AND REPAIR PROTEIN RECF"/>
    <property type="match status" value="1"/>
</dbReference>
<evidence type="ECO:0000259" key="2">
    <source>
        <dbReference type="Pfam" id="PF13166"/>
    </source>
</evidence>
<sequence>MTIERISKIKSHRIFRDFVWPEDLPTFKGKNLFYGWNGMGKSTLSELFRSIEKKSPVLEGDIEFIISGNKVDGKTFATAQGLPSIRVFNKNFVTDNVFTSNDVVTPIFVLGEENIEKQKRVKKLKHDINLNEIESGKKETEKRQSERDLDSFKTHQAKSIKDLLSSSGGNNRYNNYDKRLYQTKCEELLRLSKAEQKAKILNESDFHTQKKKKDSTQLDKLKLLNFSYPDTRKLTEQVVALLKKTVVSTVIESLKNDKDLSEWVKTGLEKHQKEHSCNCLFCGQPLPDGQIEKLEAHFNKEFNTFIAEVKDQITIIESEIEKSYALPNWLSLYDHLKGNFNDLRQEFLDEIERVKEYLENLLAALKDKEQKPFQPIEHSFEIITGNENIIFNLNAIIIQHNQETDEFQTGINTARTKIEESLVAKSLIEYQHKKNEVDIVSSALHAVCDKITELRTEVHKIEEDIEEHRKPADELNADICSYLGRKELTFEIKGSGYQISRNGTPAKNLSEGERTAIAFLYFLKSLEDKSFSLEDGIVVIDDPVSSMDSNALFYAFSIMKKKTENAGQLFILTHSHSFFRQVKNWFNYLPNQKNKDEYKRPGMFYMLTKNVTDSERSSSISRLDSLLCKYESEYHYLFKLVYDAANSEKKADLQQNYHLPNIARRLLETFLAFRQPSMSGKLHMQLKSTNFDDAKKTRILRFLHTY</sequence>
<dbReference type="Pfam" id="PF13166">
    <property type="entry name" value="AAA_13"/>
    <property type="match status" value="1"/>
</dbReference>
<evidence type="ECO:0000313" key="3">
    <source>
        <dbReference type="EMBL" id="TQL14979.1"/>
    </source>
</evidence>
<dbReference type="RefSeq" id="WP_141920740.1">
    <property type="nucleotide sequence ID" value="NZ_VFOF01000006.1"/>
</dbReference>
<accession>A0A542VUI8</accession>
<feature type="domain" description="Protein CR006 P-loop" evidence="2">
    <location>
        <begin position="12"/>
        <end position="706"/>
    </location>
</feature>
<gene>
    <name evidence="3" type="ORF">FBY58_1848</name>
</gene>
<dbReference type="Proteomes" id="UP000316887">
    <property type="component" value="Unassembled WGS sequence"/>
</dbReference>
<protein>
    <submittedName>
        <fullName evidence="3">Wobble nucleotide-excising tRNase</fullName>
    </submittedName>
</protein>
<keyword evidence="1" id="KW-0175">Coiled coil</keyword>